<reference evidence="9 10" key="1">
    <citation type="submission" date="2020-04" db="EMBL/GenBank/DDBJ databases">
        <authorList>
            <person name="Hogendoorn C."/>
        </authorList>
    </citation>
    <scope>NUCLEOTIDE SEQUENCE [LARGE SCALE GENOMIC DNA]</scope>
    <source>
        <strain evidence="9">COOX1</strain>
    </source>
</reference>
<gene>
    <name evidence="9" type="ORF">COOX1_0865</name>
</gene>
<keyword evidence="6 8" id="KW-0472">Membrane</keyword>
<evidence type="ECO:0000256" key="6">
    <source>
        <dbReference type="ARBA" id="ARBA00023136"/>
    </source>
</evidence>
<accession>A0A6F9E0T5</accession>
<dbReference type="GO" id="GO:0009486">
    <property type="term" value="F:cytochrome bo3 ubiquinol oxidase activity"/>
    <property type="evidence" value="ECO:0007669"/>
    <property type="project" value="TreeGrafter"/>
</dbReference>
<evidence type="ECO:0000256" key="8">
    <source>
        <dbReference type="SAM" id="Phobius"/>
    </source>
</evidence>
<feature type="transmembrane region" description="Helical" evidence="8">
    <location>
        <begin position="85"/>
        <end position="107"/>
    </location>
</feature>
<feature type="region of interest" description="Disordered" evidence="7">
    <location>
        <begin position="1"/>
        <end position="23"/>
    </location>
</feature>
<evidence type="ECO:0000256" key="3">
    <source>
        <dbReference type="ARBA" id="ARBA00022475"/>
    </source>
</evidence>
<dbReference type="Pfam" id="PF03626">
    <property type="entry name" value="COX4_pro"/>
    <property type="match status" value="1"/>
</dbReference>
<evidence type="ECO:0000256" key="7">
    <source>
        <dbReference type="SAM" id="MobiDB-lite"/>
    </source>
</evidence>
<evidence type="ECO:0000313" key="9">
    <source>
        <dbReference type="EMBL" id="CAB3391345.1"/>
    </source>
</evidence>
<evidence type="ECO:0000256" key="1">
    <source>
        <dbReference type="ARBA" id="ARBA00004651"/>
    </source>
</evidence>
<name>A0A6F9E0T5_9BACL</name>
<dbReference type="GO" id="GO:0005886">
    <property type="term" value="C:plasma membrane"/>
    <property type="evidence" value="ECO:0007669"/>
    <property type="project" value="UniProtKB-SubCell"/>
</dbReference>
<dbReference type="InterPro" id="IPR050968">
    <property type="entry name" value="Cytochrome_c_oxidase_bac_sub4"/>
</dbReference>
<evidence type="ECO:0000256" key="4">
    <source>
        <dbReference type="ARBA" id="ARBA00022692"/>
    </source>
</evidence>
<keyword evidence="3" id="KW-1003">Cell membrane</keyword>
<dbReference type="GO" id="GO:0015078">
    <property type="term" value="F:proton transmembrane transporter activity"/>
    <property type="evidence" value="ECO:0007669"/>
    <property type="project" value="TreeGrafter"/>
</dbReference>
<evidence type="ECO:0000256" key="2">
    <source>
        <dbReference type="ARBA" id="ARBA00008079"/>
    </source>
</evidence>
<sequence>MVEGMTNVPTNTRNAGTESGTGHGSVRKHVISFVIMILFTVIAFAMVGAGMSPTVVIPVILALAVIQVILQLWDFMHLNQKGHSVPTLFIASGAFLGLIFVLVLVLWP</sequence>
<protein>
    <submittedName>
        <fullName evidence="9">Cytochrome C oxidase subunit IV</fullName>
    </submittedName>
</protein>
<dbReference type="GO" id="GO:0015990">
    <property type="term" value="P:electron transport coupled proton transport"/>
    <property type="evidence" value="ECO:0007669"/>
    <property type="project" value="TreeGrafter"/>
</dbReference>
<keyword evidence="4 8" id="KW-0812">Transmembrane</keyword>
<proteinExistence type="inferred from homology"/>
<comment type="similarity">
    <text evidence="2">Belongs to the cytochrome c oxidase bacterial subunit 4 family.</text>
</comment>
<keyword evidence="5 8" id="KW-1133">Transmembrane helix</keyword>
<dbReference type="PANTHER" id="PTHR36835">
    <property type="entry name" value="CYTOCHROME BO(3) UBIQUINOL OXIDASE SUBUNIT 4"/>
    <property type="match status" value="1"/>
</dbReference>
<dbReference type="AlphaFoldDB" id="A0A6F9E0T5"/>
<feature type="transmembrane region" description="Helical" evidence="8">
    <location>
        <begin position="30"/>
        <end position="49"/>
    </location>
</feature>
<dbReference type="GO" id="GO:0009319">
    <property type="term" value="C:cytochrome o ubiquinol oxidase complex"/>
    <property type="evidence" value="ECO:0007669"/>
    <property type="project" value="TreeGrafter"/>
</dbReference>
<evidence type="ECO:0000313" key="10">
    <source>
        <dbReference type="Proteomes" id="UP000502196"/>
    </source>
</evidence>
<dbReference type="EMBL" id="LR792683">
    <property type="protein sequence ID" value="CAB3391345.1"/>
    <property type="molecule type" value="Genomic_DNA"/>
</dbReference>
<comment type="subcellular location">
    <subcellularLocation>
        <location evidence="1">Cell membrane</location>
        <topology evidence="1">Multi-pass membrane protein</topology>
    </subcellularLocation>
</comment>
<dbReference type="GO" id="GO:0019646">
    <property type="term" value="P:aerobic electron transport chain"/>
    <property type="evidence" value="ECO:0007669"/>
    <property type="project" value="TreeGrafter"/>
</dbReference>
<organism evidence="9 10">
    <name type="scientific">Kyrpidia spormannii</name>
    <dbReference type="NCBI Taxonomy" id="2055160"/>
    <lineage>
        <taxon>Bacteria</taxon>
        <taxon>Bacillati</taxon>
        <taxon>Bacillota</taxon>
        <taxon>Bacilli</taxon>
        <taxon>Bacillales</taxon>
        <taxon>Alicyclobacillaceae</taxon>
        <taxon>Kyrpidia</taxon>
    </lineage>
</organism>
<feature type="compositionally biased region" description="Polar residues" evidence="7">
    <location>
        <begin position="7"/>
        <end position="20"/>
    </location>
</feature>
<evidence type="ECO:0000256" key="5">
    <source>
        <dbReference type="ARBA" id="ARBA00022989"/>
    </source>
</evidence>
<dbReference type="Proteomes" id="UP000502196">
    <property type="component" value="Chromosome"/>
</dbReference>
<feature type="transmembrane region" description="Helical" evidence="8">
    <location>
        <begin position="55"/>
        <end position="73"/>
    </location>
</feature>
<dbReference type="PANTHER" id="PTHR36835:SF1">
    <property type="entry name" value="CYTOCHROME BO(3) UBIQUINOL OXIDASE SUBUNIT 4"/>
    <property type="match status" value="1"/>
</dbReference>
<dbReference type="InterPro" id="IPR005171">
    <property type="entry name" value="Cyt_c_oxidase_su4_prok"/>
</dbReference>